<dbReference type="Gene3D" id="3.30.43.10">
    <property type="entry name" value="Uridine Diphospho-n-acetylenolpyruvylglucosamine Reductase, domain 2"/>
    <property type="match status" value="1"/>
</dbReference>
<dbReference type="InterPro" id="IPR036318">
    <property type="entry name" value="FAD-bd_PCMH-like_sf"/>
</dbReference>
<keyword evidence="8" id="KW-1185">Reference proteome</keyword>
<feature type="domain" description="FAD-binding PCMH-type" evidence="6">
    <location>
        <begin position="28"/>
        <end position="198"/>
    </location>
</feature>
<comment type="caution">
    <text evidence="7">The sequence shown here is derived from an EMBL/GenBank/DDBJ whole genome shotgun (WGS) entry which is preliminary data.</text>
</comment>
<evidence type="ECO:0000256" key="2">
    <source>
        <dbReference type="ARBA" id="ARBA00005466"/>
    </source>
</evidence>
<organism evidence="7 8">
    <name type="scientific">Kineosporia succinea</name>
    <dbReference type="NCBI Taxonomy" id="84632"/>
    <lineage>
        <taxon>Bacteria</taxon>
        <taxon>Bacillati</taxon>
        <taxon>Actinomycetota</taxon>
        <taxon>Actinomycetes</taxon>
        <taxon>Kineosporiales</taxon>
        <taxon>Kineosporiaceae</taxon>
        <taxon>Kineosporia</taxon>
    </lineage>
</organism>
<evidence type="ECO:0000259" key="6">
    <source>
        <dbReference type="PROSITE" id="PS51387"/>
    </source>
</evidence>
<evidence type="ECO:0000256" key="4">
    <source>
        <dbReference type="ARBA" id="ARBA00022827"/>
    </source>
</evidence>
<evidence type="ECO:0000313" key="7">
    <source>
        <dbReference type="EMBL" id="MDP9830380.1"/>
    </source>
</evidence>
<evidence type="ECO:0000256" key="1">
    <source>
        <dbReference type="ARBA" id="ARBA00001974"/>
    </source>
</evidence>
<keyword evidence="4" id="KW-0274">FAD</keyword>
<dbReference type="InterPro" id="IPR016166">
    <property type="entry name" value="FAD-bd_PCMH"/>
</dbReference>
<dbReference type="Proteomes" id="UP001235712">
    <property type="component" value="Unassembled WGS sequence"/>
</dbReference>
<dbReference type="Gene3D" id="3.40.462.20">
    <property type="match status" value="1"/>
</dbReference>
<dbReference type="EMBL" id="JAUSQZ010000001">
    <property type="protein sequence ID" value="MDP9830380.1"/>
    <property type="molecule type" value="Genomic_DNA"/>
</dbReference>
<reference evidence="7 8" key="1">
    <citation type="submission" date="2023-07" db="EMBL/GenBank/DDBJ databases">
        <title>Sequencing the genomes of 1000 actinobacteria strains.</title>
        <authorList>
            <person name="Klenk H.-P."/>
        </authorList>
    </citation>
    <scope>NUCLEOTIDE SEQUENCE [LARGE SCALE GENOMIC DNA]</scope>
    <source>
        <strain evidence="7 8">DSM 44388</strain>
    </source>
</reference>
<evidence type="ECO:0000256" key="5">
    <source>
        <dbReference type="ARBA" id="ARBA00023002"/>
    </source>
</evidence>
<name>A0ABT9PCE9_9ACTN</name>
<dbReference type="SUPFAM" id="SSF56176">
    <property type="entry name" value="FAD-binding/transporter-associated domain-like"/>
    <property type="match status" value="1"/>
</dbReference>
<keyword evidence="3" id="KW-0285">Flavoprotein</keyword>
<dbReference type="PANTHER" id="PTHR42973:SF39">
    <property type="entry name" value="FAD-BINDING PCMH-TYPE DOMAIN-CONTAINING PROTEIN"/>
    <property type="match status" value="1"/>
</dbReference>
<comment type="similarity">
    <text evidence="2">Belongs to the oxygen-dependent FAD-linked oxidoreductase family.</text>
</comment>
<dbReference type="InterPro" id="IPR016167">
    <property type="entry name" value="FAD-bd_PCMH_sub1"/>
</dbReference>
<dbReference type="RefSeq" id="WP_307249452.1">
    <property type="nucleotide sequence ID" value="NZ_JAUSQZ010000001.1"/>
</dbReference>
<keyword evidence="5" id="KW-0560">Oxidoreductase</keyword>
<sequence length="451" mass="47094">MNTADLAPFHQPGTPGYLDACHSFQLAVPVDPAGAFVARSVTDVVRATDVARRTGLPLRVSTTGHGMGATAPVTGALLVNPQMDDAVRIDPEARTARVPAGARWADVIAAAVPHGLTAVHGSSGTVGVVGFLLGGGISFYGRRFGVAANRLRSITIVLADGEVTTASAHENPDLFWALRGGGGGFGVVVEVEIALVPMRRIVTGMTVWDAAEAHRLAPAWQRWSVTAPPEVTTSLRLLSVPPLPTVPPQLAGRHILAIDGAVSAVGDADVPAAERILSDLMTPLTGLAEPIMNTWTTAGPEALPLTHMDPAEPIPFHSDTALLEPLDADGWSSLLNAAGVGSSTSLLSVEFRQLGGAFAEPPADGGVFSHTPAAFLYWACGLPGEQTGKELAGVRDALLPYRTGFTAPTFADHVDQPRRTYDETTRARVERIRATVDPGGLFAGGVEPIRD</sequence>
<evidence type="ECO:0000313" key="8">
    <source>
        <dbReference type="Proteomes" id="UP001235712"/>
    </source>
</evidence>
<dbReference type="InterPro" id="IPR050416">
    <property type="entry name" value="FAD-linked_Oxidoreductase"/>
</dbReference>
<dbReference type="InterPro" id="IPR016169">
    <property type="entry name" value="FAD-bd_PCMH_sub2"/>
</dbReference>
<comment type="cofactor">
    <cofactor evidence="1">
        <name>FAD</name>
        <dbReference type="ChEBI" id="CHEBI:57692"/>
    </cofactor>
</comment>
<dbReference type="InterPro" id="IPR006094">
    <property type="entry name" value="Oxid_FAD_bind_N"/>
</dbReference>
<dbReference type="PANTHER" id="PTHR42973">
    <property type="entry name" value="BINDING OXIDOREDUCTASE, PUTATIVE (AFU_ORTHOLOGUE AFUA_1G17690)-RELATED"/>
    <property type="match status" value="1"/>
</dbReference>
<evidence type="ECO:0000256" key="3">
    <source>
        <dbReference type="ARBA" id="ARBA00022630"/>
    </source>
</evidence>
<accession>A0ABT9PCE9</accession>
<protein>
    <recommendedName>
        <fullName evidence="6">FAD-binding PCMH-type domain-containing protein</fullName>
    </recommendedName>
</protein>
<dbReference type="Gene3D" id="3.30.465.10">
    <property type="match status" value="1"/>
</dbReference>
<gene>
    <name evidence="7" type="ORF">J2S57_006129</name>
</gene>
<proteinExistence type="inferred from homology"/>
<dbReference type="Pfam" id="PF01565">
    <property type="entry name" value="FAD_binding_4"/>
    <property type="match status" value="1"/>
</dbReference>
<dbReference type="PROSITE" id="PS51387">
    <property type="entry name" value="FAD_PCMH"/>
    <property type="match status" value="1"/>
</dbReference>